<keyword evidence="2" id="KW-1185">Reference proteome</keyword>
<name>A0ABS4X378_9MICO</name>
<gene>
    <name evidence="1" type="ORF">JOF43_002773</name>
</gene>
<dbReference type="Proteomes" id="UP001519290">
    <property type="component" value="Unassembled WGS sequence"/>
</dbReference>
<evidence type="ECO:0000313" key="2">
    <source>
        <dbReference type="Proteomes" id="UP001519290"/>
    </source>
</evidence>
<protein>
    <submittedName>
        <fullName evidence="1">Transposase-like protein</fullName>
    </submittedName>
</protein>
<accession>A0ABS4X378</accession>
<reference evidence="1 2" key="1">
    <citation type="submission" date="2021-03" db="EMBL/GenBank/DDBJ databases">
        <title>Sequencing the genomes of 1000 actinobacteria strains.</title>
        <authorList>
            <person name="Klenk H.-P."/>
        </authorList>
    </citation>
    <scope>NUCLEOTIDE SEQUENCE [LARGE SCALE GENOMIC DNA]</scope>
    <source>
        <strain evidence="1 2">DSM 14566</strain>
    </source>
</reference>
<dbReference type="EMBL" id="JAGIOD010000001">
    <property type="protein sequence ID" value="MBP2382816.1"/>
    <property type="molecule type" value="Genomic_DNA"/>
</dbReference>
<organism evidence="1 2">
    <name type="scientific">Brachybacterium sacelli</name>
    <dbReference type="NCBI Taxonomy" id="173364"/>
    <lineage>
        <taxon>Bacteria</taxon>
        <taxon>Bacillati</taxon>
        <taxon>Actinomycetota</taxon>
        <taxon>Actinomycetes</taxon>
        <taxon>Micrococcales</taxon>
        <taxon>Dermabacteraceae</taxon>
        <taxon>Brachybacterium</taxon>
    </lineage>
</organism>
<sequence>MTSVGCQEGALKASVWGWLARADIDDDVTSSGITSEECAKIKRLTSEGRRLREDNAILRKASIFFGSAPSSSRPSTRVST</sequence>
<evidence type="ECO:0000313" key="1">
    <source>
        <dbReference type="EMBL" id="MBP2382816.1"/>
    </source>
</evidence>
<comment type="caution">
    <text evidence="1">The sequence shown here is derived from an EMBL/GenBank/DDBJ whole genome shotgun (WGS) entry which is preliminary data.</text>
</comment>
<dbReference type="RefSeq" id="WP_209902895.1">
    <property type="nucleotide sequence ID" value="NZ_BAAAJW010000027.1"/>
</dbReference>
<proteinExistence type="predicted"/>